<dbReference type="RefSeq" id="WP_236039107.1">
    <property type="nucleotide sequence ID" value="NZ_BNJG01000005.1"/>
</dbReference>
<evidence type="ECO:0000259" key="8">
    <source>
        <dbReference type="PROSITE" id="PS50113"/>
    </source>
</evidence>
<dbReference type="InterPro" id="IPR036097">
    <property type="entry name" value="HisK_dim/P_sf"/>
</dbReference>
<comment type="catalytic activity">
    <reaction evidence="1">
        <text>ATP + protein L-histidine = ADP + protein N-phospho-L-histidine.</text>
        <dbReference type="EC" id="2.7.13.3"/>
    </reaction>
</comment>
<keyword evidence="10" id="KW-1185">Reference proteome</keyword>
<feature type="compositionally biased region" description="Basic and acidic residues" evidence="6">
    <location>
        <begin position="36"/>
        <end position="59"/>
    </location>
</feature>
<keyword evidence="5" id="KW-0418">Kinase</keyword>
<dbReference type="EC" id="2.7.13.3" evidence="2"/>
<evidence type="ECO:0000259" key="7">
    <source>
        <dbReference type="PROSITE" id="PS50109"/>
    </source>
</evidence>
<evidence type="ECO:0000256" key="3">
    <source>
        <dbReference type="ARBA" id="ARBA00022553"/>
    </source>
</evidence>
<dbReference type="Pfam" id="PF13426">
    <property type="entry name" value="PAS_9"/>
    <property type="match status" value="1"/>
</dbReference>
<dbReference type="PANTHER" id="PTHR43304:SF1">
    <property type="entry name" value="PAC DOMAIN-CONTAINING PROTEIN"/>
    <property type="match status" value="1"/>
</dbReference>
<dbReference type="Pfam" id="PF00512">
    <property type="entry name" value="HisKA"/>
    <property type="match status" value="1"/>
</dbReference>
<dbReference type="InterPro" id="IPR035965">
    <property type="entry name" value="PAS-like_dom_sf"/>
</dbReference>
<comment type="caution">
    <text evidence="9">The sequence shown here is derived from an EMBL/GenBank/DDBJ whole genome shotgun (WGS) entry which is preliminary data.</text>
</comment>
<evidence type="ECO:0000256" key="2">
    <source>
        <dbReference type="ARBA" id="ARBA00012438"/>
    </source>
</evidence>
<accession>A0ABQ3V7F2</accession>
<dbReference type="InterPro" id="IPR001610">
    <property type="entry name" value="PAC"/>
</dbReference>
<dbReference type="SMART" id="SM00388">
    <property type="entry name" value="HisKA"/>
    <property type="match status" value="1"/>
</dbReference>
<dbReference type="InterPro" id="IPR036890">
    <property type="entry name" value="HATPase_C_sf"/>
</dbReference>
<feature type="domain" description="Histidine kinase" evidence="7">
    <location>
        <begin position="278"/>
        <end position="407"/>
    </location>
</feature>
<feature type="domain" description="PAC" evidence="8">
    <location>
        <begin position="97"/>
        <end position="150"/>
    </location>
</feature>
<evidence type="ECO:0000256" key="6">
    <source>
        <dbReference type="SAM" id="MobiDB-lite"/>
    </source>
</evidence>
<dbReference type="CDD" id="cd00130">
    <property type="entry name" value="PAS"/>
    <property type="match status" value="2"/>
</dbReference>
<dbReference type="InterPro" id="IPR013655">
    <property type="entry name" value="PAS_fold_3"/>
</dbReference>
<dbReference type="Gene3D" id="3.30.565.10">
    <property type="entry name" value="Histidine kinase-like ATPase, C-terminal domain"/>
    <property type="match status" value="1"/>
</dbReference>
<dbReference type="PROSITE" id="PS50113">
    <property type="entry name" value="PAC"/>
    <property type="match status" value="1"/>
</dbReference>
<dbReference type="InterPro" id="IPR003661">
    <property type="entry name" value="HisK_dim/P_dom"/>
</dbReference>
<dbReference type="SUPFAM" id="SSF47384">
    <property type="entry name" value="Homodimeric domain of signal transducing histidine kinase"/>
    <property type="match status" value="1"/>
</dbReference>
<proteinExistence type="predicted"/>
<evidence type="ECO:0000256" key="1">
    <source>
        <dbReference type="ARBA" id="ARBA00000085"/>
    </source>
</evidence>
<dbReference type="Gene3D" id="3.30.450.20">
    <property type="entry name" value="PAS domain"/>
    <property type="match status" value="2"/>
</dbReference>
<dbReference type="EMBL" id="BNJG01000005">
    <property type="protein sequence ID" value="GHO60325.1"/>
    <property type="molecule type" value="Genomic_DNA"/>
</dbReference>
<dbReference type="InterPro" id="IPR000700">
    <property type="entry name" value="PAS-assoc_C"/>
</dbReference>
<keyword evidence="3" id="KW-0597">Phosphoprotein</keyword>
<dbReference type="Pfam" id="PF08447">
    <property type="entry name" value="PAS_3"/>
    <property type="match status" value="1"/>
</dbReference>
<evidence type="ECO:0000256" key="5">
    <source>
        <dbReference type="ARBA" id="ARBA00022777"/>
    </source>
</evidence>
<evidence type="ECO:0000256" key="4">
    <source>
        <dbReference type="ARBA" id="ARBA00022679"/>
    </source>
</evidence>
<dbReference type="PROSITE" id="PS50109">
    <property type="entry name" value="HIS_KIN"/>
    <property type="match status" value="1"/>
</dbReference>
<evidence type="ECO:0000313" key="9">
    <source>
        <dbReference type="EMBL" id="GHO60325.1"/>
    </source>
</evidence>
<dbReference type="SMART" id="SM00086">
    <property type="entry name" value="PAC"/>
    <property type="match status" value="2"/>
</dbReference>
<evidence type="ECO:0000313" key="10">
    <source>
        <dbReference type="Proteomes" id="UP000654345"/>
    </source>
</evidence>
<dbReference type="NCBIfam" id="TIGR00229">
    <property type="entry name" value="sensory_box"/>
    <property type="match status" value="2"/>
</dbReference>
<dbReference type="Gene3D" id="1.10.287.130">
    <property type="match status" value="1"/>
</dbReference>
<name>A0ABQ3V7F2_9CHLR</name>
<dbReference type="Proteomes" id="UP000654345">
    <property type="component" value="Unassembled WGS sequence"/>
</dbReference>
<keyword evidence="4" id="KW-0808">Transferase</keyword>
<dbReference type="SUPFAM" id="SSF55874">
    <property type="entry name" value="ATPase domain of HSP90 chaperone/DNA topoisomerase II/histidine kinase"/>
    <property type="match status" value="1"/>
</dbReference>
<gene>
    <name evidence="9" type="ORF">KSB_88000</name>
</gene>
<sequence>MDALPQFVWLMQPDGSLIYTNQRWRDYSHRLSQHAGEQEGSAHRQHDDCLSSQERQRMRPHADALSEKDIWLQNLHPEDKERVLELQRQAFIKGEPYKFEYRLRDGHTGTYRWFFSQHVPLRNEAGQIVQWLGNCTDIDDQKRTGEALRESQERASALMNSSIIGIIIFEGDQIVDANDTFLRMTGYTREDLRAGRMNWMHMTAPDNLARTLEAHQEHTTQMSITPYEKEYVCKDGSRLPVVVGVIILQHHPYQGITFVLDNSARRELEQRKDAFLGMVSHELKTPLASLKLQTQLLRKKLGKQDLPNMEEVCARMDAQLNAITHLVDELLDISHIQAGTLEYAQDTVDLDEILEEVVDVIQGMDTTHTIVVQHAASPAIMVGDRDRLAQVFQNVLSNAIKYAPMLR</sequence>
<dbReference type="CDD" id="cd00082">
    <property type="entry name" value="HisKA"/>
    <property type="match status" value="1"/>
</dbReference>
<dbReference type="InterPro" id="IPR005467">
    <property type="entry name" value="His_kinase_dom"/>
</dbReference>
<dbReference type="SMART" id="SM00091">
    <property type="entry name" value="PAS"/>
    <property type="match status" value="1"/>
</dbReference>
<dbReference type="InterPro" id="IPR052162">
    <property type="entry name" value="Sensor_kinase/Photoreceptor"/>
</dbReference>
<dbReference type="SUPFAM" id="SSF55785">
    <property type="entry name" value="PYP-like sensor domain (PAS domain)"/>
    <property type="match status" value="2"/>
</dbReference>
<dbReference type="PANTHER" id="PTHR43304">
    <property type="entry name" value="PHYTOCHROME-LIKE PROTEIN CPH1"/>
    <property type="match status" value="1"/>
</dbReference>
<dbReference type="InterPro" id="IPR000014">
    <property type="entry name" value="PAS"/>
</dbReference>
<protein>
    <recommendedName>
        <fullName evidence="2">histidine kinase</fullName>
        <ecNumber evidence="2">2.7.13.3</ecNumber>
    </recommendedName>
</protein>
<feature type="region of interest" description="Disordered" evidence="6">
    <location>
        <begin position="35"/>
        <end position="59"/>
    </location>
</feature>
<reference evidence="9 10" key="1">
    <citation type="journal article" date="2021" name="Int. J. Syst. Evol. Microbiol.">
        <title>Reticulibacter mediterranei gen. nov., sp. nov., within the new family Reticulibacteraceae fam. nov., and Ktedonospora formicarum gen. nov., sp. nov., Ktedonobacter robiniae sp. nov., Dictyobacter formicarum sp. nov. and Dictyobacter arantiisoli sp. nov., belonging to the class Ktedonobacteria.</title>
        <authorList>
            <person name="Yabe S."/>
            <person name="Zheng Y."/>
            <person name="Wang C.M."/>
            <person name="Sakai Y."/>
            <person name="Abe K."/>
            <person name="Yokota A."/>
            <person name="Donadio S."/>
            <person name="Cavaletti L."/>
            <person name="Monciardini P."/>
        </authorList>
    </citation>
    <scope>NUCLEOTIDE SEQUENCE [LARGE SCALE GENOMIC DNA]</scope>
    <source>
        <strain evidence="9 10">SOSP1-30</strain>
    </source>
</reference>
<organism evidence="9 10">
    <name type="scientific">Ktedonobacter robiniae</name>
    <dbReference type="NCBI Taxonomy" id="2778365"/>
    <lineage>
        <taxon>Bacteria</taxon>
        <taxon>Bacillati</taxon>
        <taxon>Chloroflexota</taxon>
        <taxon>Ktedonobacteria</taxon>
        <taxon>Ktedonobacterales</taxon>
        <taxon>Ktedonobacteraceae</taxon>
        <taxon>Ktedonobacter</taxon>
    </lineage>
</organism>